<gene>
    <name evidence="2" type="ORF">PCON_07602</name>
</gene>
<feature type="compositionally biased region" description="Basic and acidic residues" evidence="1">
    <location>
        <begin position="689"/>
        <end position="699"/>
    </location>
</feature>
<feature type="compositionally biased region" description="Basic and acidic residues" evidence="1">
    <location>
        <begin position="238"/>
        <end position="269"/>
    </location>
</feature>
<dbReference type="EMBL" id="HF935386">
    <property type="protein sequence ID" value="CCX08013.1"/>
    <property type="molecule type" value="Genomic_DNA"/>
</dbReference>
<feature type="compositionally biased region" description="Basic and acidic residues" evidence="1">
    <location>
        <begin position="566"/>
        <end position="575"/>
    </location>
</feature>
<dbReference type="Proteomes" id="UP000018144">
    <property type="component" value="Unassembled WGS sequence"/>
</dbReference>
<feature type="compositionally biased region" description="Acidic residues" evidence="1">
    <location>
        <begin position="843"/>
        <end position="853"/>
    </location>
</feature>
<feature type="compositionally biased region" description="Acidic residues" evidence="1">
    <location>
        <begin position="806"/>
        <end position="818"/>
    </location>
</feature>
<dbReference type="InterPro" id="IPR018822">
    <property type="entry name" value="UPF0646"/>
</dbReference>
<dbReference type="AlphaFoldDB" id="U4L163"/>
<dbReference type="Pfam" id="PF10336">
    <property type="entry name" value="DUF2420"/>
    <property type="match status" value="1"/>
</dbReference>
<name>U4L163_PYROM</name>
<feature type="region of interest" description="Disordered" evidence="1">
    <location>
        <begin position="221"/>
        <end position="269"/>
    </location>
</feature>
<reference evidence="2 3" key="1">
    <citation type="journal article" date="2013" name="PLoS Genet.">
        <title>The genome and development-dependent transcriptomes of Pyronema confluens: a window into fungal evolution.</title>
        <authorList>
            <person name="Traeger S."/>
            <person name="Altegoer F."/>
            <person name="Freitag M."/>
            <person name="Gabaldon T."/>
            <person name="Kempken F."/>
            <person name="Kumar A."/>
            <person name="Marcet-Houben M."/>
            <person name="Poggeler S."/>
            <person name="Stajich J.E."/>
            <person name="Nowrousian M."/>
        </authorList>
    </citation>
    <scope>NUCLEOTIDE SEQUENCE [LARGE SCALE GENOMIC DNA]</scope>
    <source>
        <strain evidence="3">CBS 100304</strain>
        <tissue evidence="2">Vegetative mycelium</tissue>
    </source>
</reference>
<evidence type="ECO:0000313" key="3">
    <source>
        <dbReference type="Proteomes" id="UP000018144"/>
    </source>
</evidence>
<dbReference type="eggNOG" id="ENOG502SG4F">
    <property type="taxonomic scope" value="Eukaryota"/>
</dbReference>
<feature type="compositionally biased region" description="Acidic residues" evidence="1">
    <location>
        <begin position="460"/>
        <end position="478"/>
    </location>
</feature>
<dbReference type="STRING" id="1076935.U4L163"/>
<dbReference type="OrthoDB" id="5339076at2759"/>
<sequence>MQNDPSHLAAPITDAMMVSTDDEMLDSDSDPRRDEDFDIDLDNDIYSVSGDLPAVEVTMTMDEDPITYDEIEQEIDDDIMLDDEPIEYTQEEALNEFQDTLDATLMGATQHEDRNTLQDSTQAEAFSVPEPVQSDQQVHEEVPQPAYETTSQVTAVSEQNEPTTVLDDTNVAHSQLDQVGSNEAVAAQLEPLEPVTDEQTALFDNTQEPVQELDDSRSFSTATLTHGTPAADEVDSTSYHEEAVEHELQTSDEYPRPADFDPPTEHDTYDSQYQYPIIVEYEQNQLTLFPSMSDWTENPMFTEVYHNIPSRYLLQDESTCDKLLKELFLNLRNILDQAVDADSELILEIKLLGLKLNEDNPANKSVTLRRILDLHNQLCQNDGYQIPPPVSISLYSIPRLHYCLEEINNAIRERKGIREYLGPSANEANLASNVADIADTETQNTAHTPLVWDDSAQVPNEDEEAEKAEEAEDIEDLRDEPTDNASVEAVGGSVSVQVPADLPKASVESGRTLLIATESHTVNKSVNPIDGESSRKGSIAQSNISDEEELLEYEDDDNDNDQAQTEQHESSHTEAIDAAVDATADDDLLPEPETIVPNPTDNLPAPEKTPAEQTSAAPAATESAQHQETSNQNDESSNNTSAIPVFAGETEGEYDNQEDDTAAYGYQQEEESQENPGDEAEGAYSNNGHDFEQEQHAAGEEYPEGSYEDESFVAEESEYVEGDHPELEAYGEYYDEEEEYIEQEDTEYLQAEVEAEIEEFGLEEFDDAPIEIAEIEGEGEAEGLADPSATAAITVIAARSPTCSTNEEELIDYEDEEQPSVQVPKATSDMSPTSHKRFREESNDQDDEEEFDENQASKRARAE</sequence>
<feature type="region of interest" description="Disordered" evidence="1">
    <location>
        <begin position="801"/>
        <end position="863"/>
    </location>
</feature>
<feature type="region of interest" description="Disordered" evidence="1">
    <location>
        <begin position="444"/>
        <end position="492"/>
    </location>
</feature>
<evidence type="ECO:0000256" key="1">
    <source>
        <dbReference type="SAM" id="MobiDB-lite"/>
    </source>
</evidence>
<organism evidence="2 3">
    <name type="scientific">Pyronema omphalodes (strain CBS 100304)</name>
    <name type="common">Pyronema confluens</name>
    <dbReference type="NCBI Taxonomy" id="1076935"/>
    <lineage>
        <taxon>Eukaryota</taxon>
        <taxon>Fungi</taxon>
        <taxon>Dikarya</taxon>
        <taxon>Ascomycota</taxon>
        <taxon>Pezizomycotina</taxon>
        <taxon>Pezizomycetes</taxon>
        <taxon>Pezizales</taxon>
        <taxon>Pyronemataceae</taxon>
        <taxon>Pyronema</taxon>
    </lineage>
</organism>
<feature type="compositionally biased region" description="Acidic residues" evidence="1">
    <location>
        <begin position="668"/>
        <end position="681"/>
    </location>
</feature>
<dbReference type="OMA" id="RLCHNDG"/>
<keyword evidence="3" id="KW-1185">Reference proteome</keyword>
<protein>
    <submittedName>
        <fullName evidence="2">Similar to conserved glutamic acid-rich protein [Aspergillus kawachii IFO 4308] acc. no. GAA86825</fullName>
    </submittedName>
</protein>
<feature type="region of interest" description="Disordered" evidence="1">
    <location>
        <begin position="1"/>
        <end position="40"/>
    </location>
</feature>
<feature type="compositionally biased region" description="Acidic residues" evidence="1">
    <location>
        <begin position="545"/>
        <end position="560"/>
    </location>
</feature>
<feature type="compositionally biased region" description="Acidic residues" evidence="1">
    <location>
        <begin position="701"/>
        <end position="720"/>
    </location>
</feature>
<feature type="region of interest" description="Disordered" evidence="1">
    <location>
        <begin position="524"/>
        <end position="727"/>
    </location>
</feature>
<feature type="compositionally biased region" description="Polar residues" evidence="1">
    <location>
        <begin position="611"/>
        <end position="642"/>
    </location>
</feature>
<evidence type="ECO:0000313" key="2">
    <source>
        <dbReference type="EMBL" id="CCX08013.1"/>
    </source>
</evidence>
<accession>U4L163</accession>
<proteinExistence type="predicted"/>
<feature type="compositionally biased region" description="Acidic residues" evidence="1">
    <location>
        <begin position="650"/>
        <end position="661"/>
    </location>
</feature>